<evidence type="ECO:0000256" key="4">
    <source>
        <dbReference type="ARBA" id="ARBA00022490"/>
    </source>
</evidence>
<evidence type="ECO:0000259" key="14">
    <source>
        <dbReference type="Pfam" id="PF22528"/>
    </source>
</evidence>
<dbReference type="Gene3D" id="3.40.50.150">
    <property type="entry name" value="Vaccinia Virus protein VP39"/>
    <property type="match status" value="1"/>
</dbReference>
<dbReference type="Gene3D" id="2.70.160.11">
    <property type="entry name" value="Hnrnp arginine n-methyltransferase1"/>
    <property type="match status" value="1"/>
</dbReference>
<keyword evidence="8" id="KW-0156">Chromatin regulator</keyword>
<dbReference type="Proteomes" id="UP001608902">
    <property type="component" value="Unassembled WGS sequence"/>
</dbReference>
<dbReference type="AlphaFoldDB" id="A0ABD6EFL4"/>
<dbReference type="FunFam" id="3.40.50.150:FF:000031">
    <property type="entry name" value="Putative Histone-arginine methyltransferase CARM1"/>
    <property type="match status" value="1"/>
</dbReference>
<keyword evidence="9" id="KW-0805">Transcription regulation</keyword>
<dbReference type="InterPro" id="IPR029063">
    <property type="entry name" value="SAM-dependent_MTases_sf"/>
</dbReference>
<evidence type="ECO:0000256" key="12">
    <source>
        <dbReference type="ARBA" id="ARBA00049086"/>
    </source>
</evidence>
<reference evidence="15 16" key="1">
    <citation type="submission" date="2024-08" db="EMBL/GenBank/DDBJ databases">
        <title>Gnathostoma spinigerum genome.</title>
        <authorList>
            <person name="Gonzalez-Bertolin B."/>
            <person name="Monzon S."/>
            <person name="Zaballos A."/>
            <person name="Jimenez P."/>
            <person name="Dekumyoy P."/>
            <person name="Varona S."/>
            <person name="Cuesta I."/>
            <person name="Sumanam S."/>
            <person name="Adisakwattana P."/>
            <person name="Gasser R.B."/>
            <person name="Hernandez-Gonzalez A."/>
            <person name="Young N.D."/>
            <person name="Perteguer M.J."/>
        </authorList>
    </citation>
    <scope>NUCLEOTIDE SEQUENCE [LARGE SCALE GENOMIC DNA]</scope>
    <source>
        <strain evidence="15">AL3</strain>
        <tissue evidence="15">Liver</tissue>
    </source>
</reference>
<evidence type="ECO:0000256" key="11">
    <source>
        <dbReference type="ARBA" id="ARBA00023242"/>
    </source>
</evidence>
<evidence type="ECO:0000256" key="10">
    <source>
        <dbReference type="ARBA" id="ARBA00023163"/>
    </source>
</evidence>
<evidence type="ECO:0000256" key="5">
    <source>
        <dbReference type="ARBA" id="ARBA00022603"/>
    </source>
</evidence>
<dbReference type="GO" id="GO:0035242">
    <property type="term" value="F:protein-arginine omega-N asymmetric methyltransferase activity"/>
    <property type="evidence" value="ECO:0007669"/>
    <property type="project" value="UniProtKB-EC"/>
</dbReference>
<keyword evidence="6 13" id="KW-0808">Transferase</keyword>
<dbReference type="GO" id="GO:0005737">
    <property type="term" value="C:cytoplasm"/>
    <property type="evidence" value="ECO:0007669"/>
    <property type="project" value="UniProtKB-SubCell"/>
</dbReference>
<dbReference type="GO" id="GO:0032259">
    <property type="term" value="P:methylation"/>
    <property type="evidence" value="ECO:0007669"/>
    <property type="project" value="UniProtKB-KW"/>
</dbReference>
<dbReference type="PANTHER" id="PTHR11006">
    <property type="entry name" value="PROTEIN ARGININE N-METHYLTRANSFERASE"/>
    <property type="match status" value="1"/>
</dbReference>
<gene>
    <name evidence="15" type="ORF">AB6A40_004710</name>
</gene>
<feature type="domain" description="Protein arginine N-methyltransferase" evidence="14">
    <location>
        <begin position="278"/>
        <end position="439"/>
    </location>
</feature>
<dbReference type="InterPro" id="IPR025799">
    <property type="entry name" value="Arg_MeTrfase"/>
</dbReference>
<evidence type="ECO:0000256" key="13">
    <source>
        <dbReference type="PROSITE-ProRule" id="PRU01015"/>
    </source>
</evidence>
<name>A0ABD6EFL4_9BILA</name>
<dbReference type="EC" id="2.1.1.319" evidence="3"/>
<accession>A0ABD6EFL4</accession>
<evidence type="ECO:0000256" key="1">
    <source>
        <dbReference type="ARBA" id="ARBA00004123"/>
    </source>
</evidence>
<keyword evidence="10" id="KW-0804">Transcription</keyword>
<evidence type="ECO:0000256" key="6">
    <source>
        <dbReference type="ARBA" id="ARBA00022679"/>
    </source>
</evidence>
<sequence>MTSRSYGRARLIQVADDTEGFSLKKQCCVDVSISGDQQFVCCTDVSGTEVYKFPICSTCGVAISSKTFALGWKDCWTNYNDSVILSFGSSKEMREFVTAFNLCQSIKPSCQSPAETQNEDNCLSTFDARTEKASASQYFQFYGYLAQQQNMMQDYVRTSTYQRAMHANSRDFKDKVVLDVGAGSGILSFFAVQAGARKVYAVEASSMAIHCAELVRTNGLSDKIVVVAGRIEEVEIPEQVDIIISEPMGYMLVNERMLESYIYARKFLKPHGRMFPTTASLHLALFNDEALFIEQNAKANFWCQDSFHGVNLSHLRPQALTETLKQPVVDTWHVNSLMTGSVKWCINFEKDSEQSLHTINIPFDFVATKAGYVHGIAFWFDVAFVGSSETVWLSTAPTEPLTHWYQVRCLFDRPLMVFIGQHIRGDVSMVANERQSYDVELYADASGQISKNSLDLKNPLFRYTGAAVLPPSGSNNESPSDALLQTSGHVGDPMDVQMPVGSGMNGLVSSYNGAGPVSGTPQMFAQNVNMVVNGNIHSHGHAPNTDIIDMIAQSHAQLGAQSFQKERLES</sequence>
<dbReference type="Pfam" id="PF06325">
    <property type="entry name" value="PrmA"/>
    <property type="match status" value="1"/>
</dbReference>
<dbReference type="PROSITE" id="PS51678">
    <property type="entry name" value="SAM_MT_PRMT"/>
    <property type="match status" value="1"/>
</dbReference>
<dbReference type="CDD" id="cd02440">
    <property type="entry name" value="AdoMet_MTases"/>
    <property type="match status" value="1"/>
</dbReference>
<comment type="subcellular location">
    <subcellularLocation>
        <location evidence="2">Cytoplasm</location>
    </subcellularLocation>
    <subcellularLocation>
        <location evidence="1">Nucleus</location>
    </subcellularLocation>
</comment>
<dbReference type="GO" id="GO:0005634">
    <property type="term" value="C:nucleus"/>
    <property type="evidence" value="ECO:0007669"/>
    <property type="project" value="UniProtKB-SubCell"/>
</dbReference>
<evidence type="ECO:0000256" key="8">
    <source>
        <dbReference type="ARBA" id="ARBA00022853"/>
    </source>
</evidence>
<keyword evidence="11" id="KW-0539">Nucleus</keyword>
<comment type="catalytic activity">
    <reaction evidence="12">
        <text>L-arginyl-[protein] + 2 S-adenosyl-L-methionine = N(omega),N(omega)-dimethyl-L-arginyl-[protein] + 2 S-adenosyl-L-homocysteine + 2 H(+)</text>
        <dbReference type="Rhea" id="RHEA:48096"/>
        <dbReference type="Rhea" id="RHEA-COMP:10532"/>
        <dbReference type="Rhea" id="RHEA-COMP:11991"/>
        <dbReference type="ChEBI" id="CHEBI:15378"/>
        <dbReference type="ChEBI" id="CHEBI:29965"/>
        <dbReference type="ChEBI" id="CHEBI:57856"/>
        <dbReference type="ChEBI" id="CHEBI:59789"/>
        <dbReference type="ChEBI" id="CHEBI:61897"/>
        <dbReference type="EC" id="2.1.1.319"/>
    </reaction>
</comment>
<evidence type="ECO:0000256" key="7">
    <source>
        <dbReference type="ARBA" id="ARBA00022691"/>
    </source>
</evidence>
<evidence type="ECO:0000313" key="15">
    <source>
        <dbReference type="EMBL" id="MFH4978001.1"/>
    </source>
</evidence>
<evidence type="ECO:0000256" key="3">
    <source>
        <dbReference type="ARBA" id="ARBA00011925"/>
    </source>
</evidence>
<protein>
    <recommendedName>
        <fullName evidence="3">type I protein arginine methyltransferase</fullName>
        <ecNumber evidence="3">2.1.1.319</ecNumber>
    </recommendedName>
</protein>
<evidence type="ECO:0000256" key="2">
    <source>
        <dbReference type="ARBA" id="ARBA00004496"/>
    </source>
</evidence>
<dbReference type="EMBL" id="JBGFUD010002782">
    <property type="protein sequence ID" value="MFH4978001.1"/>
    <property type="molecule type" value="Genomic_DNA"/>
</dbReference>
<evidence type="ECO:0000313" key="16">
    <source>
        <dbReference type="Proteomes" id="UP001608902"/>
    </source>
</evidence>
<dbReference type="InterPro" id="IPR055135">
    <property type="entry name" value="PRMT_dom"/>
</dbReference>
<comment type="caution">
    <text evidence="15">The sequence shown here is derived from an EMBL/GenBank/DDBJ whole genome shotgun (WGS) entry which is preliminary data.</text>
</comment>
<keyword evidence="5 13" id="KW-0489">Methyltransferase</keyword>
<keyword evidence="16" id="KW-1185">Reference proteome</keyword>
<keyword evidence="4" id="KW-0963">Cytoplasm</keyword>
<dbReference type="SUPFAM" id="SSF53335">
    <property type="entry name" value="S-adenosyl-L-methionine-dependent methyltransferases"/>
    <property type="match status" value="1"/>
</dbReference>
<dbReference type="PANTHER" id="PTHR11006:SF10">
    <property type="entry name" value="HISTONE-ARGININE METHYLTRANSFERASE CARMER-RELATED"/>
    <property type="match status" value="1"/>
</dbReference>
<keyword evidence="7 13" id="KW-0949">S-adenosyl-L-methionine</keyword>
<evidence type="ECO:0000256" key="9">
    <source>
        <dbReference type="ARBA" id="ARBA00023015"/>
    </source>
</evidence>
<dbReference type="Pfam" id="PF22528">
    <property type="entry name" value="PRMT_C"/>
    <property type="match status" value="1"/>
</dbReference>
<proteinExistence type="predicted"/>
<organism evidence="15 16">
    <name type="scientific">Gnathostoma spinigerum</name>
    <dbReference type="NCBI Taxonomy" id="75299"/>
    <lineage>
        <taxon>Eukaryota</taxon>
        <taxon>Metazoa</taxon>
        <taxon>Ecdysozoa</taxon>
        <taxon>Nematoda</taxon>
        <taxon>Chromadorea</taxon>
        <taxon>Rhabditida</taxon>
        <taxon>Spirurina</taxon>
        <taxon>Gnathostomatomorpha</taxon>
        <taxon>Gnathostomatoidea</taxon>
        <taxon>Gnathostomatidae</taxon>
        <taxon>Gnathostoma</taxon>
    </lineage>
</organism>
<dbReference type="GO" id="GO:0006325">
    <property type="term" value="P:chromatin organization"/>
    <property type="evidence" value="ECO:0007669"/>
    <property type="project" value="UniProtKB-KW"/>
</dbReference>